<dbReference type="GO" id="GO:0020037">
    <property type="term" value="F:heme binding"/>
    <property type="evidence" value="ECO:0007669"/>
    <property type="project" value="InterPro"/>
</dbReference>
<dbReference type="GO" id="GO:0031720">
    <property type="term" value="F:haptoglobin binding"/>
    <property type="evidence" value="ECO:0007669"/>
    <property type="project" value="TreeGrafter"/>
</dbReference>
<dbReference type="InterPro" id="IPR050056">
    <property type="entry name" value="Hemoglobin_oxygen_transport"/>
</dbReference>
<dbReference type="SUPFAM" id="SSF46458">
    <property type="entry name" value="Globin-like"/>
    <property type="match status" value="1"/>
</dbReference>
<dbReference type="PANTHER" id="PTHR11442:SF41">
    <property type="entry name" value="HEMOGLOBIN SUBUNIT ZETA"/>
    <property type="match status" value="1"/>
</dbReference>
<dbReference type="Ensembl" id="ENSSFAT00005007903.1">
    <property type="protein sequence ID" value="ENSSFAP00005007514.1"/>
    <property type="gene ID" value="ENSSFAG00005004444.1"/>
</dbReference>
<reference evidence="9" key="1">
    <citation type="submission" date="2019-06" db="EMBL/GenBank/DDBJ databases">
        <authorList>
            <consortium name="Wellcome Sanger Institute Data Sharing"/>
        </authorList>
    </citation>
    <scope>NUCLEOTIDE SEQUENCE [LARGE SCALE GENOMIC DNA]</scope>
</reference>
<name>A0A672FND9_SALFA</name>
<keyword evidence="10" id="KW-1185">Reference proteome</keyword>
<dbReference type="GO" id="GO:0019825">
    <property type="term" value="F:oxygen binding"/>
    <property type="evidence" value="ECO:0007669"/>
    <property type="project" value="InterPro"/>
</dbReference>
<dbReference type="GO" id="GO:0005344">
    <property type="term" value="F:oxygen carrier activity"/>
    <property type="evidence" value="ECO:0007669"/>
    <property type="project" value="UniProtKB-KW"/>
</dbReference>
<dbReference type="GO" id="GO:0031838">
    <property type="term" value="C:haptoglobin-hemoglobin complex"/>
    <property type="evidence" value="ECO:0007669"/>
    <property type="project" value="TreeGrafter"/>
</dbReference>
<dbReference type="PANTHER" id="PTHR11442">
    <property type="entry name" value="HEMOGLOBIN FAMILY MEMBER"/>
    <property type="match status" value="1"/>
</dbReference>
<dbReference type="AlphaFoldDB" id="A0A672FND9"/>
<proteinExistence type="inferred from homology"/>
<organism evidence="9 10">
    <name type="scientific">Salarias fasciatus</name>
    <name type="common">Jewelled blenny</name>
    <name type="synonym">Blennius fasciatus</name>
    <dbReference type="NCBI Taxonomy" id="181472"/>
    <lineage>
        <taxon>Eukaryota</taxon>
        <taxon>Metazoa</taxon>
        <taxon>Chordata</taxon>
        <taxon>Craniata</taxon>
        <taxon>Vertebrata</taxon>
        <taxon>Euteleostomi</taxon>
        <taxon>Actinopterygii</taxon>
        <taxon>Neopterygii</taxon>
        <taxon>Teleostei</taxon>
        <taxon>Neoteleostei</taxon>
        <taxon>Acanthomorphata</taxon>
        <taxon>Ovalentaria</taxon>
        <taxon>Blenniimorphae</taxon>
        <taxon>Blenniiformes</taxon>
        <taxon>Blennioidei</taxon>
        <taxon>Blenniidae</taxon>
        <taxon>Salariinae</taxon>
        <taxon>Salarias</taxon>
    </lineage>
</organism>
<keyword evidence="2 7" id="KW-0813">Transport</keyword>
<feature type="domain" description="Globin" evidence="8">
    <location>
        <begin position="2"/>
        <end position="122"/>
    </location>
</feature>
<protein>
    <submittedName>
        <fullName evidence="9">Hemoglobin subunit alpha-A-like</fullName>
    </submittedName>
</protein>
<evidence type="ECO:0000256" key="6">
    <source>
        <dbReference type="ARBA" id="ARBA00023004"/>
    </source>
</evidence>
<dbReference type="GO" id="GO:0004601">
    <property type="term" value="F:peroxidase activity"/>
    <property type="evidence" value="ECO:0007669"/>
    <property type="project" value="TreeGrafter"/>
</dbReference>
<dbReference type="Ensembl" id="ENSSFAT00005007901.1">
    <property type="protein sequence ID" value="ENSSFAP00005007512.1"/>
    <property type="gene ID" value="ENSSFAG00005004444.1"/>
</dbReference>
<reference evidence="9" key="2">
    <citation type="submission" date="2025-05" db="UniProtKB">
        <authorList>
            <consortium name="Ensembl"/>
        </authorList>
    </citation>
    <scope>IDENTIFICATION</scope>
</reference>
<dbReference type="PRINTS" id="PR00612">
    <property type="entry name" value="ALPHAHAEM"/>
</dbReference>
<dbReference type="InterPro" id="IPR000971">
    <property type="entry name" value="Globin"/>
</dbReference>
<dbReference type="GO" id="GO:0046872">
    <property type="term" value="F:metal ion binding"/>
    <property type="evidence" value="ECO:0007669"/>
    <property type="project" value="UniProtKB-KW"/>
</dbReference>
<dbReference type="InterPro" id="IPR002338">
    <property type="entry name" value="Hemoglobin_a-typ"/>
</dbReference>
<dbReference type="GO" id="GO:0042744">
    <property type="term" value="P:hydrogen peroxide catabolic process"/>
    <property type="evidence" value="ECO:0007669"/>
    <property type="project" value="TreeGrafter"/>
</dbReference>
<keyword evidence="3 7" id="KW-0349">Heme</keyword>
<evidence type="ECO:0000256" key="1">
    <source>
        <dbReference type="ARBA" id="ARBA00008705"/>
    </source>
</evidence>
<dbReference type="GO" id="GO:0043177">
    <property type="term" value="F:organic acid binding"/>
    <property type="evidence" value="ECO:0007669"/>
    <property type="project" value="TreeGrafter"/>
</dbReference>
<keyword evidence="4 7" id="KW-0561">Oxygen transport</keyword>
<keyword evidence="6" id="KW-0408">Iron</keyword>
<accession>A0A672FND9</accession>
<comment type="similarity">
    <text evidence="1 7">Belongs to the globin family.</text>
</comment>
<dbReference type="InterPro" id="IPR009050">
    <property type="entry name" value="Globin-like_sf"/>
</dbReference>
<evidence type="ECO:0000259" key="8">
    <source>
        <dbReference type="PROSITE" id="PS01033"/>
    </source>
</evidence>
<evidence type="ECO:0000313" key="9">
    <source>
        <dbReference type="Ensembl" id="ENSSFAP00005007512.1"/>
    </source>
</evidence>
<dbReference type="Gene3D" id="1.10.490.10">
    <property type="entry name" value="Globins"/>
    <property type="match status" value="1"/>
</dbReference>
<dbReference type="PROSITE" id="PS01033">
    <property type="entry name" value="GLOBIN"/>
    <property type="match status" value="1"/>
</dbReference>
<evidence type="ECO:0000256" key="4">
    <source>
        <dbReference type="ARBA" id="ARBA00022621"/>
    </source>
</evidence>
<keyword evidence="5" id="KW-0479">Metal-binding</keyword>
<evidence type="ECO:0000313" key="10">
    <source>
        <dbReference type="Proteomes" id="UP000472267"/>
    </source>
</evidence>
<evidence type="ECO:0000256" key="5">
    <source>
        <dbReference type="ARBA" id="ARBA00022723"/>
    </source>
</evidence>
<evidence type="ECO:0000256" key="7">
    <source>
        <dbReference type="RuleBase" id="RU000356"/>
    </source>
</evidence>
<sequence length="159" mass="17325">MSLSATDKAVVTAFWKKMAPKAAEMGGDSLARMLAAYPQLKVYFTHFTDLTPTSPQVKKHGANMMLAVGDAVSKIDDLVGGLAELGELHALKLRLDPANHRTLFHNMMTVMAVYFPMTSLQRCTSPWTSSCSRSPWLCPRNTDKSRGGGHPASSYPQPA</sequence>
<gene>
    <name evidence="9" type="primary">LOC115386967</name>
</gene>
<dbReference type="GO" id="GO:0072562">
    <property type="term" value="C:blood microparticle"/>
    <property type="evidence" value="ECO:0007669"/>
    <property type="project" value="TreeGrafter"/>
</dbReference>
<dbReference type="Proteomes" id="UP000472267">
    <property type="component" value="Chromosome 4"/>
</dbReference>
<evidence type="ECO:0000256" key="3">
    <source>
        <dbReference type="ARBA" id="ARBA00022617"/>
    </source>
</evidence>
<dbReference type="GO" id="GO:0005833">
    <property type="term" value="C:hemoglobin complex"/>
    <property type="evidence" value="ECO:0007669"/>
    <property type="project" value="InterPro"/>
</dbReference>
<dbReference type="InterPro" id="IPR012292">
    <property type="entry name" value="Globin/Proto"/>
</dbReference>
<dbReference type="Pfam" id="PF00042">
    <property type="entry name" value="Globin"/>
    <property type="match status" value="1"/>
</dbReference>
<evidence type="ECO:0000256" key="2">
    <source>
        <dbReference type="ARBA" id="ARBA00022448"/>
    </source>
</evidence>